<protein>
    <recommendedName>
        <fullName evidence="3">DUF3549 domain-containing protein</fullName>
    </recommendedName>
</protein>
<dbReference type="Pfam" id="PF12069">
    <property type="entry name" value="DUF3549"/>
    <property type="match status" value="1"/>
</dbReference>
<comment type="caution">
    <text evidence="1">The sequence shown here is derived from an EMBL/GenBank/DDBJ whole genome shotgun (WGS) entry which is preliminary data.</text>
</comment>
<dbReference type="EMBL" id="AAOW01000003">
    <property type="protein sequence ID" value="EAR62394.1"/>
    <property type="molecule type" value="Genomic_DNA"/>
</dbReference>
<evidence type="ECO:0008006" key="3">
    <source>
        <dbReference type="Google" id="ProtNLM"/>
    </source>
</evidence>
<gene>
    <name evidence="1" type="ORF">MED92_15193</name>
</gene>
<dbReference type="Proteomes" id="UP000002171">
    <property type="component" value="Unassembled WGS sequence"/>
</dbReference>
<sequence length="351" mass="39150">MSEFSSLTQVLRHSGGQIRFFDMGRRVQKISADLFEKIENQQTPYPYPYLQHAWLALMIWNPKNKDQGVAWFLKLPLDEQGFLIQAVRDDLLGRLLKNAGGILQHEETGEMPEDALKDNPFSFKPDQEKMALFHAYSTLAASQPASQYYENAQQYFAGQAGFDNWQALGFQGIADLAVRHEKGSNSSILTKAIPLLPDVPFEVLCTCLESIEPDHKLFEALCVRAEQTLTRGTANANHIAALTRGLSNGRHSDRKQAIIKNILESDYALEPEVIVSIATRCSDSLQDPALLAVFLEKLAIGKAGQAGFSRVLSDLMFLPTLRALILMQFRNGERSEALTQAIGEMFGANFN</sequence>
<evidence type="ECO:0000313" key="1">
    <source>
        <dbReference type="EMBL" id="EAR62394.1"/>
    </source>
</evidence>
<dbReference type="OrthoDB" id="5597089at2"/>
<dbReference type="RefSeq" id="WP_007020704.1">
    <property type="nucleotide sequence ID" value="NZ_CH724125.1"/>
</dbReference>
<dbReference type="AlphaFoldDB" id="A0A7U8C934"/>
<evidence type="ECO:0000313" key="2">
    <source>
        <dbReference type="Proteomes" id="UP000002171"/>
    </source>
</evidence>
<proteinExistence type="predicted"/>
<dbReference type="InterPro" id="IPR021936">
    <property type="entry name" value="DUF3549"/>
</dbReference>
<accession>A0A7U8C934</accession>
<name>A0A7U8C934_NEPCE</name>
<keyword evidence="2" id="KW-1185">Reference proteome</keyword>
<organism evidence="1 2">
    <name type="scientific">Neptuniibacter caesariensis</name>
    <dbReference type="NCBI Taxonomy" id="207954"/>
    <lineage>
        <taxon>Bacteria</taxon>
        <taxon>Pseudomonadati</taxon>
        <taxon>Pseudomonadota</taxon>
        <taxon>Gammaproteobacteria</taxon>
        <taxon>Oceanospirillales</taxon>
        <taxon>Oceanospirillaceae</taxon>
        <taxon>Neptuniibacter</taxon>
    </lineage>
</organism>
<reference evidence="1 2" key="1">
    <citation type="submission" date="2006-02" db="EMBL/GenBank/DDBJ databases">
        <authorList>
            <person name="Pinhassi J."/>
            <person name="Pedros-Alio C."/>
            <person name="Ferriera S."/>
            <person name="Johnson J."/>
            <person name="Kravitz S."/>
            <person name="Halpern A."/>
            <person name="Remington K."/>
            <person name="Beeson K."/>
            <person name="Tran B."/>
            <person name="Rogers Y.-H."/>
            <person name="Friedman R."/>
            <person name="Venter J.C."/>
        </authorList>
    </citation>
    <scope>NUCLEOTIDE SEQUENCE [LARGE SCALE GENOMIC DNA]</scope>
    <source>
        <strain evidence="1 2">MED92</strain>
    </source>
</reference>